<dbReference type="OrthoDB" id="5583at2759"/>
<evidence type="ECO:0000256" key="5">
    <source>
        <dbReference type="ARBA" id="ARBA00023242"/>
    </source>
</evidence>
<dbReference type="RefSeq" id="XP_033769423.1">
    <property type="nucleotide sequence ID" value="XM_033913532.1"/>
</dbReference>
<reference evidence="7" key="1">
    <citation type="journal article" date="2017" name="Nat. Genet.">
        <title>Contrasting evolutionary genome dynamics between domesticated and wild yeasts.</title>
        <authorList>
            <person name="Yue J.X."/>
            <person name="Li J."/>
            <person name="Aigrain L."/>
            <person name="Hallin J."/>
            <person name="Persson K."/>
            <person name="Oliver K."/>
            <person name="Bergstrom A."/>
            <person name="Coupland P."/>
            <person name="Warringer J."/>
            <person name="Lagomarsino M.C."/>
            <person name="Fischer G."/>
            <person name="Durbin R."/>
            <person name="Liti G."/>
        </authorList>
    </citation>
    <scope>NUCLEOTIDE SEQUENCE</scope>
    <source>
        <strain evidence="7">CBS432</strain>
    </source>
</reference>
<feature type="region of interest" description="Disordered" evidence="6">
    <location>
        <begin position="417"/>
        <end position="436"/>
    </location>
</feature>
<dbReference type="InterPro" id="IPR005011">
    <property type="entry name" value="SNU66/SART1"/>
</dbReference>
<dbReference type="PANTHER" id="PTHR14152">
    <property type="entry name" value="SQUAMOUS CELL CARCINOMA ANTIGEN RECOGNISED BY CYTOTOXIC T LYMPHOCYTES"/>
    <property type="match status" value="1"/>
</dbReference>
<dbReference type="GO" id="GO:0046540">
    <property type="term" value="C:U4/U6 x U5 tri-snRNP complex"/>
    <property type="evidence" value="ECO:0007669"/>
    <property type="project" value="InterPro"/>
</dbReference>
<gene>
    <name evidence="7" type="primary">SNU66</name>
    <name evidence="7" type="ORF">SPAR_O04190</name>
</gene>
<dbReference type="AlphaFoldDB" id="A0A8B8V0C6"/>
<keyword evidence="4" id="KW-0508">mRNA splicing</keyword>
<dbReference type="KEGG" id="spao:SPAR_O04190"/>
<evidence type="ECO:0000256" key="1">
    <source>
        <dbReference type="ARBA" id="ARBA00004123"/>
    </source>
</evidence>
<reference evidence="7" key="3">
    <citation type="submission" date="2025-07" db="EMBL/GenBank/DDBJ databases">
        <authorList>
            <consortium name="NCBI Genome Project"/>
        </authorList>
    </citation>
    <scope>NUCLEOTIDE SEQUENCE</scope>
    <source>
        <strain evidence="7">CBS432</strain>
    </source>
</reference>
<dbReference type="GO" id="GO:0000481">
    <property type="term" value="P:maturation of 5S rRNA"/>
    <property type="evidence" value="ECO:0007669"/>
    <property type="project" value="TreeGrafter"/>
</dbReference>
<keyword evidence="3" id="KW-0507">mRNA processing</keyword>
<feature type="region of interest" description="Disordered" evidence="6">
    <location>
        <begin position="548"/>
        <end position="588"/>
    </location>
</feature>
<evidence type="ECO:0000256" key="3">
    <source>
        <dbReference type="ARBA" id="ARBA00022664"/>
    </source>
</evidence>
<feature type="compositionally biased region" description="Basic and acidic residues" evidence="6">
    <location>
        <begin position="467"/>
        <end position="488"/>
    </location>
</feature>
<evidence type="ECO:0000313" key="7">
    <source>
        <dbReference type="RefSeq" id="XP_033769423.1"/>
    </source>
</evidence>
<dbReference type="GO" id="GO:0045292">
    <property type="term" value="P:mRNA cis splicing, via spliceosome"/>
    <property type="evidence" value="ECO:0007669"/>
    <property type="project" value="TreeGrafter"/>
</dbReference>
<keyword evidence="5" id="KW-0539">Nucleus</keyword>
<feature type="compositionally biased region" description="Basic residues" evidence="6">
    <location>
        <begin position="549"/>
        <end position="566"/>
    </location>
</feature>
<dbReference type="GeneID" id="54633848"/>
<protein>
    <submittedName>
        <fullName evidence="7">U4/U6-U5 snRNP complex subunit SNU66</fullName>
    </submittedName>
</protein>
<dbReference type="Pfam" id="PF19252">
    <property type="entry name" value="HIND"/>
    <property type="match status" value="2"/>
</dbReference>
<comment type="subcellular location">
    <subcellularLocation>
        <location evidence="1">Nucleus</location>
    </subcellularLocation>
</comment>
<feature type="region of interest" description="Disordered" evidence="6">
    <location>
        <begin position="462"/>
        <end position="526"/>
    </location>
</feature>
<evidence type="ECO:0000256" key="6">
    <source>
        <dbReference type="SAM" id="MobiDB-lite"/>
    </source>
</evidence>
<feature type="compositionally biased region" description="Polar residues" evidence="6">
    <location>
        <begin position="504"/>
        <end position="516"/>
    </location>
</feature>
<name>A0A8B8V0C6_SACPA</name>
<reference evidence="7" key="2">
    <citation type="submission" date="2020-01" db="EMBL/GenBank/DDBJ databases">
        <title>Population-level Yeast Reference Genomes.</title>
        <authorList>
            <person name="Yue J.-X."/>
        </authorList>
    </citation>
    <scope>NUCLEOTIDE SEQUENCE</scope>
    <source>
        <strain evidence="7">CBS432</strain>
    </source>
</reference>
<evidence type="ECO:0000256" key="4">
    <source>
        <dbReference type="ARBA" id="ARBA00023187"/>
    </source>
</evidence>
<dbReference type="Pfam" id="PF03343">
    <property type="entry name" value="SART-1"/>
    <property type="match status" value="1"/>
</dbReference>
<comment type="similarity">
    <text evidence="2">Belongs to the SNU66/SART1 family.</text>
</comment>
<dbReference type="InterPro" id="IPR045347">
    <property type="entry name" value="HIND"/>
</dbReference>
<dbReference type="VEuPathDB" id="FungiDB:SPAR_O04190"/>
<sequence length="588" mass="66116">MNKKESLSIEETNEIREKLGLKPIPVLQEENAGRKESLSIQETNELRASLGLKLIPPQQNQNVSPPTIHTTAEVDILREKITKLQKANIPLRMLHLLEETGVNDDSSWLENLNAITALDESKASSRLLPRKGATKEDEDIDLHNVEVSYNIETLSAKKDTILTLKESSIFDETDSVDVLENEKAAGESTEREGLRLRQMNKDRRQKKKILNVSSLDIEEEEKEEHSLANTHLIIGAEQGIAKAPKGMIAKLPTGKVKVNFDGANDILDEDGGDYKPLKIKKRRIKDPKSTKARKLKIAHKMDVVKLVDEDESFSWMNEEQPVTIMNPRSSSKNELKAPEDLAIEIEKTRNEEKRRTENILKMRENSNNIIVDEKVTFLDTLDMGLPEGNTTANKLKVDDEGEKNVGDVTGQHFKEASGNNKLTESVNTEPNNEGDIEDAPDFFSGLASALGFLRKKSVLTPGNAGLKAEKGTNDSESLRKGVRNKEPTDTTSYTKDGLHGLKQSEASNSPNNISSNQRKRQSHYDPEIQLVYRDEKGNQLTTKEAYKKLSQKFHGTKSNKKKRAKMQSRIEARKNAFENDNLFEFDNS</sequence>
<accession>A0A8B8V0C6</accession>
<organism evidence="7">
    <name type="scientific">Saccharomyces paradoxus</name>
    <name type="common">Yeast</name>
    <name type="synonym">Saccharomyces douglasii</name>
    <dbReference type="NCBI Taxonomy" id="27291"/>
    <lineage>
        <taxon>Eukaryota</taxon>
        <taxon>Fungi</taxon>
        <taxon>Dikarya</taxon>
        <taxon>Ascomycota</taxon>
        <taxon>Saccharomycotina</taxon>
        <taxon>Saccharomycetes</taxon>
        <taxon>Saccharomycetales</taxon>
        <taxon>Saccharomycetaceae</taxon>
        <taxon>Saccharomyces</taxon>
    </lineage>
</organism>
<dbReference type="PANTHER" id="PTHR14152:SF5">
    <property type="entry name" value="U4_U6.U5 TRI-SNRNP-ASSOCIATED PROTEIN 1"/>
    <property type="match status" value="1"/>
</dbReference>
<proteinExistence type="inferred from homology"/>
<feature type="compositionally biased region" description="Basic and acidic residues" evidence="6">
    <location>
        <begin position="568"/>
        <end position="577"/>
    </location>
</feature>
<reference evidence="7" key="4">
    <citation type="submission" date="2025-08" db="UniProtKB">
        <authorList>
            <consortium name="RefSeq"/>
        </authorList>
    </citation>
    <scope>IDENTIFICATION</scope>
    <source>
        <strain evidence="7">CBS432</strain>
    </source>
</reference>
<feature type="compositionally biased region" description="Polar residues" evidence="6">
    <location>
        <begin position="417"/>
        <end position="431"/>
    </location>
</feature>
<evidence type="ECO:0000256" key="2">
    <source>
        <dbReference type="ARBA" id="ARBA00006076"/>
    </source>
</evidence>